<evidence type="ECO:0000256" key="3">
    <source>
        <dbReference type="SAM" id="Phobius"/>
    </source>
</evidence>
<dbReference type="Gene3D" id="3.20.20.80">
    <property type="entry name" value="Glycosidases"/>
    <property type="match status" value="1"/>
</dbReference>
<organism evidence="5 7">
    <name type="scientific">Candidatus Chlorohelix allophototropha</name>
    <dbReference type="NCBI Taxonomy" id="3003348"/>
    <lineage>
        <taxon>Bacteria</taxon>
        <taxon>Bacillati</taxon>
        <taxon>Chloroflexota</taxon>
        <taxon>Chloroflexia</taxon>
        <taxon>Candidatus Chloroheliales</taxon>
        <taxon>Candidatus Chloroheliaceae</taxon>
        <taxon>Candidatus Chlorohelix</taxon>
    </lineage>
</organism>
<keyword evidence="3" id="KW-0812">Transmembrane</keyword>
<evidence type="ECO:0000313" key="8">
    <source>
        <dbReference type="Proteomes" id="UP001431572"/>
    </source>
</evidence>
<accession>A0A8T7M3I2</accession>
<evidence type="ECO:0000313" key="7">
    <source>
        <dbReference type="Proteomes" id="UP000521676"/>
    </source>
</evidence>
<keyword evidence="3" id="KW-0472">Membrane</keyword>
<gene>
    <name evidence="5" type="ORF">HXX08_08970</name>
    <name evidence="6" type="ORF">OZ401_001138</name>
</gene>
<dbReference type="InterPro" id="IPR018087">
    <property type="entry name" value="Glyco_hydro_5_CS"/>
</dbReference>
<feature type="domain" description="Glycoside hydrolase family 5" evidence="4">
    <location>
        <begin position="189"/>
        <end position="495"/>
    </location>
</feature>
<dbReference type="SUPFAM" id="SSF51445">
    <property type="entry name" value="(Trans)glycosidases"/>
    <property type="match status" value="1"/>
</dbReference>
<dbReference type="InterPro" id="IPR001547">
    <property type="entry name" value="Glyco_hydro_5"/>
</dbReference>
<dbReference type="EMBL" id="JACATZ010000001">
    <property type="protein sequence ID" value="NWJ45995.1"/>
    <property type="molecule type" value="Genomic_DNA"/>
</dbReference>
<evidence type="ECO:0000259" key="4">
    <source>
        <dbReference type="Pfam" id="PF00150"/>
    </source>
</evidence>
<protein>
    <recommendedName>
        <fullName evidence="4">Glycoside hydrolase family 5 domain-containing protein</fullName>
    </recommendedName>
</protein>
<dbReference type="Proteomes" id="UP001431572">
    <property type="component" value="Chromosome 1"/>
</dbReference>
<proteinExistence type="predicted"/>
<keyword evidence="3" id="KW-1133">Transmembrane helix</keyword>
<dbReference type="EMBL" id="CP128399">
    <property type="protein sequence ID" value="WJW67855.1"/>
    <property type="molecule type" value="Genomic_DNA"/>
</dbReference>
<feature type="transmembrane region" description="Helical" evidence="3">
    <location>
        <begin position="21"/>
        <end position="40"/>
    </location>
</feature>
<sequence>MKSGYNNPRRGPQKNKSKNKYVLAFFSLVALVGILILWNFSSIPALHPYSVDAAYLPEPTYGPVRYEIAPVTPQARTQNPVQAQSDPNQNPIIKPTQNSQQSYLPALPTYGVPPTIAPGVPINPIPTVPGSNSTVDSTAYPVIFDKPVYTQPVAPISVKNGQLVDGIGARFFLAGVNYEGATDRAWVMWNNDRFDPALIQKDFAAATAGGYNTVRIFVQTQLRDDILKGDFSKLDKVLELARSNNLFILLTFADYDEMDLRKLSKVNALVAERYVNQPYMLGYDLKNEPNFVHIAGAIYPDSVQPPFQTDLLIKTYGERMNQTAADAYRRTNVGWHTVGAALDSRLGYYAANAYVLYEEYLGDASTWAVKNGTTTLDYMSSPEAQGKWKVFLDAANGTLQAWYDSLLNPIRQFDKNKPVTAGFNSTFWARLSAGDSLSFVSIHRYAPSGTDGLKTTFAVMDALKRAFPGRPVCLEEFGYSNSDYSGRATSSLTTAAHETALWLYMYGKGFAGGYKWMLRNFSIGANVYENNFGLSDDNNNPKPAFFAARAILRMTDANRAPSGDFNTLEDSDNGNINYFWTSGNSFFGNSASFKNSRVQLDQKERAPWAVWWPSNGLGQVYVITSSPAHVTLDLRAFFPSWNPKLAPVLQVQDGQAPSVDRTAAGLLSFDATAGTVYTVSLPVPPATFARTESLGGSNTLYFKETGHNLSNSFKRFWEQRSGSTLLGMPISEEFQEGGLTVQYFERARLEYHPEYSGTSAEVQLGLLGRLVSAGRRESDAPFKTIVAFPNSTDRIYFKETGHSLSTGFKVFWEKYGGLTQFGYPISEEFTEINPVDGKTYNVQYFERGRLEYHPEAKGTPFEIQVGLLGMQVLKARGWIQ</sequence>
<evidence type="ECO:0000256" key="2">
    <source>
        <dbReference type="ARBA" id="ARBA00023295"/>
    </source>
</evidence>
<evidence type="ECO:0000256" key="1">
    <source>
        <dbReference type="ARBA" id="ARBA00022801"/>
    </source>
</evidence>
<dbReference type="GO" id="GO:0004553">
    <property type="term" value="F:hydrolase activity, hydrolyzing O-glycosyl compounds"/>
    <property type="evidence" value="ECO:0007669"/>
    <property type="project" value="InterPro"/>
</dbReference>
<keyword evidence="2" id="KW-0326">Glycosidase</keyword>
<dbReference type="GO" id="GO:0000272">
    <property type="term" value="P:polysaccharide catabolic process"/>
    <property type="evidence" value="ECO:0007669"/>
    <property type="project" value="InterPro"/>
</dbReference>
<dbReference type="InterPro" id="IPR017853">
    <property type="entry name" value="GH"/>
</dbReference>
<evidence type="ECO:0000313" key="6">
    <source>
        <dbReference type="EMBL" id="WJW67855.1"/>
    </source>
</evidence>
<name>A0A8T7M3I2_9CHLR</name>
<dbReference type="Pfam" id="PF00150">
    <property type="entry name" value="Cellulase"/>
    <property type="match status" value="1"/>
</dbReference>
<keyword evidence="1" id="KW-0378">Hydrolase</keyword>
<dbReference type="AlphaFoldDB" id="A0A8T7M3I2"/>
<keyword evidence="8" id="KW-1185">Reference proteome</keyword>
<reference evidence="6" key="2">
    <citation type="journal article" date="2024" name="Nature">
        <title>Anoxygenic phototroph of the Chloroflexota uses a type I reaction centre.</title>
        <authorList>
            <person name="Tsuji J.M."/>
            <person name="Shaw N.A."/>
            <person name="Nagashima S."/>
            <person name="Venkiteswaran J.J."/>
            <person name="Schiff S.L."/>
            <person name="Watanabe T."/>
            <person name="Fukui M."/>
            <person name="Hanada S."/>
            <person name="Tank M."/>
            <person name="Neufeld J.D."/>
        </authorList>
    </citation>
    <scope>NUCLEOTIDE SEQUENCE</scope>
    <source>
        <strain evidence="6">L227-S17</strain>
    </source>
</reference>
<evidence type="ECO:0000313" key="5">
    <source>
        <dbReference type="EMBL" id="NWJ45995.1"/>
    </source>
</evidence>
<reference evidence="5 7" key="1">
    <citation type="submission" date="2020-06" db="EMBL/GenBank/DDBJ databases">
        <title>Anoxygenic phototrophic Chloroflexota member uses a Type I reaction center.</title>
        <authorList>
            <person name="Tsuji J.M."/>
            <person name="Shaw N.A."/>
            <person name="Nagashima S."/>
            <person name="Venkiteswaran J."/>
            <person name="Schiff S.L."/>
            <person name="Hanada S."/>
            <person name="Tank M."/>
            <person name="Neufeld J.D."/>
        </authorList>
    </citation>
    <scope>NUCLEOTIDE SEQUENCE [LARGE SCALE GENOMIC DNA]</scope>
    <source>
        <strain evidence="5">L227-S17</strain>
    </source>
</reference>
<dbReference type="RefSeq" id="WP_341469744.1">
    <property type="nucleotide sequence ID" value="NZ_CP128399.1"/>
</dbReference>
<dbReference type="Proteomes" id="UP000521676">
    <property type="component" value="Unassembled WGS sequence"/>
</dbReference>
<dbReference type="PROSITE" id="PS00659">
    <property type="entry name" value="GLYCOSYL_HYDROL_F5"/>
    <property type="match status" value="1"/>
</dbReference>